<evidence type="ECO:0000313" key="2">
    <source>
        <dbReference type="Proteomes" id="UP000198286"/>
    </source>
</evidence>
<evidence type="ECO:0008006" key="3">
    <source>
        <dbReference type="Google" id="ProtNLM"/>
    </source>
</evidence>
<dbReference type="RefSeq" id="WP_042910233.1">
    <property type="nucleotide sequence ID" value="NZ_CP012885.2"/>
</dbReference>
<protein>
    <recommendedName>
        <fullName evidence="3">PIN domain-containing protein</fullName>
    </recommendedName>
</protein>
<proteinExistence type="predicted"/>
<evidence type="ECO:0000313" key="1">
    <source>
        <dbReference type="EMBL" id="ASL14468.1"/>
    </source>
</evidence>
<dbReference type="KEGG" id="mchi:AN480_09605"/>
<organism evidence="1 2">
    <name type="scientific">Mycobacterium intracellulare subsp. chimaera</name>
    <dbReference type="NCBI Taxonomy" id="222805"/>
    <lineage>
        <taxon>Bacteria</taxon>
        <taxon>Bacillati</taxon>
        <taxon>Actinomycetota</taxon>
        <taxon>Actinomycetes</taxon>
        <taxon>Mycobacteriales</taxon>
        <taxon>Mycobacteriaceae</taxon>
        <taxon>Mycobacterium</taxon>
        <taxon>Mycobacterium avium complex (MAC)</taxon>
    </lineage>
</organism>
<sequence>MRVPFWTNRGDTAKTVCAIPPNGGSLSTSNDAGEGVGSLPTAYGVRADVVWPGDLALPSRPPAVVYLDTFAYINLAKVAVGTAPPGYNDLFAACRQALADGRAIFPLSSTHILEIYNIASVAQRRDVVAVMEELSDFNFFLGRPQIMELEFEAALNDLPTMTIASQGHIPLVGTHMLHAFGKKGGILFEGATAEEASWWAEKLCQDMGIRAGTDPMASLNRWAMRQLVTGPDDHEDPALLQAGYSLDGWRDMLKKRAKRENDLVSKLDADPALRQSKLRDVVNANELYAELGHLVERAERATGLSLSQILEIQDPPTSECLAKVRNFIDGMPSTRVAASVKERYHSDSRHEWTTNDMQDIDALAIAVPYCDAVFIDKAARNQVVTSRELSVFRPDLPRRPADLVDWLTDLPTP</sequence>
<gene>
    <name evidence="1" type="ORF">MYCOZU2_02051</name>
</gene>
<name>A0A220Y9Z2_MYCIT</name>
<dbReference type="EMBL" id="CP015267">
    <property type="protein sequence ID" value="ASL14468.1"/>
    <property type="molecule type" value="Genomic_DNA"/>
</dbReference>
<reference evidence="1 2" key="1">
    <citation type="journal article" date="2017" name="Lancet Infect. Dis.">
        <title>Global outbreak of severe Mycobacterium chimaera disease after cardiac surgery: a molecular epidemiological study.</title>
        <authorList>
            <person name="van Ingen J."/>
            <person name="Kohl T."/>
            <person name="Kranzer K."/>
            <person name="Hasse B."/>
            <person name="Keller P."/>
            <person name="Szafranska A."/>
            <person name="Hillemann D."/>
            <person name="Chand M."/>
            <person name="Schreiber P."/>
            <person name="Sommerstein R."/>
            <person name="Berger C."/>
            <person name="Genoni M."/>
            <person name="Ruegg C."/>
            <person name="Troillet N."/>
            <person name="Widmer A.F."/>
            <person name="Becker S.L."/>
            <person name="Herrmann M."/>
            <person name="Eckmanns T."/>
            <person name="Haller S."/>
            <person name="Hoeller C."/>
            <person name="Debast S.B."/>
            <person name="Wolfhagen M.J."/>
            <person name="Hopman J."/>
            <person name="Kluytmans J."/>
            <person name="Langelaar M."/>
            <person name="Notermans D.W."/>
            <person name="ten Oever J."/>
            <person name="van den Barselaar P."/>
            <person name="Vonk A.B.A."/>
            <person name="Vos M.C."/>
            <person name="Ahmed N."/>
            <person name="Brown T."/>
            <person name="Crook D."/>
            <person name="Lamagni T."/>
            <person name="Phin N."/>
            <person name="Smith E.G."/>
            <person name="Zambon M."/>
            <person name="Serr A."/>
            <person name="Goetting T."/>
            <person name="Ebner W."/>
            <person name="Thuermer A."/>
            <person name="Utpatel C."/>
            <person name="Sproer C."/>
            <person name="Bunk B."/>
            <person name="Nubel U."/>
            <person name="Bloemberg G."/>
            <person name="Bottger E."/>
            <person name="Niemann S."/>
            <person name="Wagner D."/>
            <person name="Sax H."/>
        </authorList>
    </citation>
    <scope>NUCLEOTIDE SEQUENCE [LARGE SCALE GENOMIC DNA]</scope>
    <source>
        <strain evidence="1 2">ZUERICH-2</strain>
    </source>
</reference>
<dbReference type="Proteomes" id="UP000198286">
    <property type="component" value="Chromosome"/>
</dbReference>
<dbReference type="AlphaFoldDB" id="A0A220Y9Z2"/>
<accession>A0A220Y9Z2</accession>